<dbReference type="EMBL" id="JMCC02000035">
    <property type="protein sequence ID" value="KIG16552.1"/>
    <property type="molecule type" value="Genomic_DNA"/>
</dbReference>
<dbReference type="Pfam" id="PF14224">
    <property type="entry name" value="DUF4331"/>
    <property type="match status" value="1"/>
</dbReference>
<protein>
    <submittedName>
        <fullName evidence="1">Uncharacterized protein</fullName>
    </submittedName>
</protein>
<gene>
    <name evidence="1" type="ORF">DB30_04323</name>
</gene>
<organism evidence="1 2">
    <name type="scientific">Enhygromyxa salina</name>
    <dbReference type="NCBI Taxonomy" id="215803"/>
    <lineage>
        <taxon>Bacteria</taxon>
        <taxon>Pseudomonadati</taxon>
        <taxon>Myxococcota</taxon>
        <taxon>Polyangia</taxon>
        <taxon>Nannocystales</taxon>
        <taxon>Nannocystaceae</taxon>
        <taxon>Enhygromyxa</taxon>
    </lineage>
</organism>
<proteinExistence type="predicted"/>
<name>A0A0C2D991_9BACT</name>
<accession>A0A0C2D991</accession>
<evidence type="ECO:0000313" key="2">
    <source>
        <dbReference type="Proteomes" id="UP000031599"/>
    </source>
</evidence>
<reference evidence="1 2" key="1">
    <citation type="submission" date="2014-12" db="EMBL/GenBank/DDBJ databases">
        <title>Genome assembly of Enhygromyxa salina DSM 15201.</title>
        <authorList>
            <person name="Sharma G."/>
            <person name="Subramanian S."/>
        </authorList>
    </citation>
    <scope>NUCLEOTIDE SEQUENCE [LARGE SCALE GENOMIC DNA]</scope>
    <source>
        <strain evidence="1 2">DSM 15201</strain>
    </source>
</reference>
<evidence type="ECO:0000313" key="1">
    <source>
        <dbReference type="EMBL" id="KIG16552.1"/>
    </source>
</evidence>
<dbReference type="InterPro" id="IPR025566">
    <property type="entry name" value="DUF4331"/>
</dbReference>
<comment type="caution">
    <text evidence="1">The sequence shown here is derived from an EMBL/GenBank/DDBJ whole genome shotgun (WGS) entry which is preliminary data.</text>
</comment>
<sequence length="208" mass="21453">MGDNGEALIMTISNQSNRNIWWPVAGLVSLLLLAPACNGDDAPGDDGDPYVFAEETPAEYTRVDRIGMPAIGTAVIVDKQAYNEANPAADANGDFVEQITMSVEGLHAALDDDLMGAGLVACAPADCVAQAAPLVVPDTLKIDLGAAAGFPNGRLLTDPVIDVTLAVVLLDLTATGQDATTLVGALNPTANDLPFETAFPYLAPYQGG</sequence>
<dbReference type="AlphaFoldDB" id="A0A0C2D991"/>
<dbReference type="Proteomes" id="UP000031599">
    <property type="component" value="Unassembled WGS sequence"/>
</dbReference>